<feature type="transmembrane region" description="Helical" evidence="6">
    <location>
        <begin position="277"/>
        <end position="295"/>
    </location>
</feature>
<comment type="caution">
    <text evidence="7">The sequence shown here is derived from an EMBL/GenBank/DDBJ whole genome shotgun (WGS) entry which is preliminary data.</text>
</comment>
<feature type="transmembrane region" description="Helical" evidence="6">
    <location>
        <begin position="145"/>
        <end position="170"/>
    </location>
</feature>
<feature type="transmembrane region" description="Helical" evidence="6">
    <location>
        <begin position="38"/>
        <end position="59"/>
    </location>
</feature>
<keyword evidence="5 6" id="KW-0472">Membrane</keyword>
<dbReference type="AlphaFoldDB" id="A0A7X9RQT3"/>
<dbReference type="RefSeq" id="WP_169655192.1">
    <property type="nucleotide sequence ID" value="NZ_JABANE010000007.1"/>
</dbReference>
<dbReference type="Pfam" id="PF01943">
    <property type="entry name" value="Polysacc_synt"/>
    <property type="match status" value="1"/>
</dbReference>
<organism evidence="7 8">
    <name type="scientific">Flammeovirga aprica JL-4</name>
    <dbReference type="NCBI Taxonomy" id="694437"/>
    <lineage>
        <taxon>Bacteria</taxon>
        <taxon>Pseudomonadati</taxon>
        <taxon>Bacteroidota</taxon>
        <taxon>Cytophagia</taxon>
        <taxon>Cytophagales</taxon>
        <taxon>Flammeovirgaceae</taxon>
        <taxon>Flammeovirga</taxon>
    </lineage>
</organism>
<gene>
    <name evidence="7" type="ORF">HHU12_03880</name>
</gene>
<accession>A0A7X9RQT3</accession>
<feature type="transmembrane region" description="Helical" evidence="6">
    <location>
        <begin position="408"/>
        <end position="430"/>
    </location>
</feature>
<dbReference type="Proteomes" id="UP000576082">
    <property type="component" value="Unassembled WGS sequence"/>
</dbReference>
<dbReference type="InterPro" id="IPR002797">
    <property type="entry name" value="Polysacc_synth"/>
</dbReference>
<dbReference type="PANTHER" id="PTHR30250">
    <property type="entry name" value="PST FAMILY PREDICTED COLANIC ACID TRANSPORTER"/>
    <property type="match status" value="1"/>
</dbReference>
<evidence type="ECO:0000256" key="4">
    <source>
        <dbReference type="ARBA" id="ARBA00022989"/>
    </source>
</evidence>
<dbReference type="EMBL" id="JABANE010000007">
    <property type="protein sequence ID" value="NME67098.1"/>
    <property type="molecule type" value="Genomic_DNA"/>
</dbReference>
<protein>
    <submittedName>
        <fullName evidence="7">Oligosaccharide flippase family protein</fullName>
    </submittedName>
</protein>
<feature type="transmembrane region" description="Helical" evidence="6">
    <location>
        <begin position="80"/>
        <end position="102"/>
    </location>
</feature>
<evidence type="ECO:0000256" key="6">
    <source>
        <dbReference type="SAM" id="Phobius"/>
    </source>
</evidence>
<proteinExistence type="predicted"/>
<keyword evidence="8" id="KW-1185">Reference proteome</keyword>
<evidence type="ECO:0000256" key="5">
    <source>
        <dbReference type="ARBA" id="ARBA00023136"/>
    </source>
</evidence>
<feature type="transmembrane region" description="Helical" evidence="6">
    <location>
        <begin position="347"/>
        <end position="371"/>
    </location>
</feature>
<name>A0A7X9RQT3_9BACT</name>
<keyword evidence="2" id="KW-1003">Cell membrane</keyword>
<evidence type="ECO:0000313" key="7">
    <source>
        <dbReference type="EMBL" id="NME67098.1"/>
    </source>
</evidence>
<feature type="transmembrane region" description="Helical" evidence="6">
    <location>
        <begin position="466"/>
        <end position="485"/>
    </location>
</feature>
<feature type="transmembrane region" description="Helical" evidence="6">
    <location>
        <begin position="190"/>
        <end position="211"/>
    </location>
</feature>
<sequence length="502" mass="57370">MLKKLLSDTVIYGLTTVLMKLINYALTPLHTAVFGPTSFGIVSLFYTYAVLFNVIYTYGMETAFFRYASKGDKKTVYSNIQSSLLITSFILSSILWFLSPYIETLFGYEDSEMYVKLFSILFAVDTIIAIPFASLRIDGKAKRFAFLKLSEVVLTFGLNYFFLVTCMEVVDGKSTSIFSGLIQEYFDPTFGRGYVFLANLISKAFIMLLLLDKFLEIKFSWSWEKMKPYYKYGFPLIFSGIAFFINEASDRTLLTILIPDDFYSFGDAEAAMGIYSANYRLSIFITLAVTAYKYAAEPFFFSTAESKNSPQIFAKVMHYFVIILMVMVVGVVSNLSWIAPIVLRQDIYLIGLPVVPILLMANVFLGMYYNLSVWFKVTDKTSYGAIISAVGAVVTLSMNFLLVPMIGFYGSAIATFCCYFTMMAYSYYLGQKYYPIPYNVKMVFLYFLMGGIFIVINTFIKINGFWMDIFIQNTMFVFFLSFVAYKERDLVKSLIHKLSNRI</sequence>
<keyword evidence="3 6" id="KW-0812">Transmembrane</keyword>
<feature type="transmembrane region" description="Helical" evidence="6">
    <location>
        <begin position="442"/>
        <end position="460"/>
    </location>
</feature>
<feature type="transmembrane region" description="Helical" evidence="6">
    <location>
        <begin position="232"/>
        <end position="249"/>
    </location>
</feature>
<evidence type="ECO:0000313" key="8">
    <source>
        <dbReference type="Proteomes" id="UP000576082"/>
    </source>
</evidence>
<dbReference type="InterPro" id="IPR050833">
    <property type="entry name" value="Poly_Biosynth_Transport"/>
</dbReference>
<evidence type="ECO:0000256" key="3">
    <source>
        <dbReference type="ARBA" id="ARBA00022692"/>
    </source>
</evidence>
<comment type="subcellular location">
    <subcellularLocation>
        <location evidence="1">Cell membrane</location>
        <topology evidence="1">Multi-pass membrane protein</topology>
    </subcellularLocation>
</comment>
<dbReference type="GO" id="GO:0005886">
    <property type="term" value="C:plasma membrane"/>
    <property type="evidence" value="ECO:0007669"/>
    <property type="project" value="UniProtKB-SubCell"/>
</dbReference>
<dbReference type="PANTHER" id="PTHR30250:SF11">
    <property type="entry name" value="O-ANTIGEN TRANSPORTER-RELATED"/>
    <property type="match status" value="1"/>
</dbReference>
<evidence type="ECO:0000256" key="2">
    <source>
        <dbReference type="ARBA" id="ARBA00022475"/>
    </source>
</evidence>
<feature type="transmembrane region" description="Helical" evidence="6">
    <location>
        <begin position="383"/>
        <end position="402"/>
    </location>
</feature>
<feature type="transmembrane region" description="Helical" evidence="6">
    <location>
        <begin position="316"/>
        <end position="341"/>
    </location>
</feature>
<reference evidence="7 8" key="1">
    <citation type="submission" date="2020-04" db="EMBL/GenBank/DDBJ databases">
        <title>Flammeovirga sp. SR4, a novel species isolated from seawater.</title>
        <authorList>
            <person name="Wang X."/>
        </authorList>
    </citation>
    <scope>NUCLEOTIDE SEQUENCE [LARGE SCALE GENOMIC DNA]</scope>
    <source>
        <strain evidence="7 8">ATCC 23126</strain>
    </source>
</reference>
<feature type="transmembrane region" description="Helical" evidence="6">
    <location>
        <begin position="114"/>
        <end position="133"/>
    </location>
</feature>
<keyword evidence="4 6" id="KW-1133">Transmembrane helix</keyword>
<evidence type="ECO:0000256" key="1">
    <source>
        <dbReference type="ARBA" id="ARBA00004651"/>
    </source>
</evidence>